<dbReference type="RefSeq" id="XP_040741102.1">
    <property type="nucleotide sequence ID" value="XM_040891788.1"/>
</dbReference>
<dbReference type="Proteomes" id="UP000193922">
    <property type="component" value="Unassembled WGS sequence"/>
</dbReference>
<proteinExistence type="predicted"/>
<gene>
    <name evidence="3" type="ORF">DL89DRAFT_53670</name>
</gene>
<dbReference type="Pfam" id="PF11864">
    <property type="entry name" value="DUF3384"/>
    <property type="match status" value="1"/>
</dbReference>
<accession>A0A1Y1W0Z7</accession>
<protein>
    <recommendedName>
        <fullName evidence="2">Tuberin N-terminal domain-containing protein</fullName>
    </recommendedName>
</protein>
<evidence type="ECO:0000313" key="4">
    <source>
        <dbReference type="Proteomes" id="UP000193922"/>
    </source>
</evidence>
<feature type="compositionally biased region" description="Basic and acidic residues" evidence="1">
    <location>
        <begin position="289"/>
        <end position="303"/>
    </location>
</feature>
<comment type="caution">
    <text evidence="3">The sequence shown here is derived from an EMBL/GenBank/DDBJ whole genome shotgun (WGS) entry which is preliminary data.</text>
</comment>
<name>A0A1Y1W0Z7_9FUNG</name>
<feature type="domain" description="Tuberin N-terminal" evidence="2">
    <location>
        <begin position="50"/>
        <end position="420"/>
    </location>
</feature>
<evidence type="ECO:0000256" key="1">
    <source>
        <dbReference type="SAM" id="MobiDB-lite"/>
    </source>
</evidence>
<evidence type="ECO:0000313" key="3">
    <source>
        <dbReference type="EMBL" id="ORX67180.1"/>
    </source>
</evidence>
<dbReference type="EMBL" id="MCFD01000013">
    <property type="protein sequence ID" value="ORX67180.1"/>
    <property type="molecule type" value="Genomic_DNA"/>
</dbReference>
<dbReference type="AlphaFoldDB" id="A0A1Y1W0Z7"/>
<dbReference type="OrthoDB" id="5588386at2759"/>
<dbReference type="InterPro" id="IPR024584">
    <property type="entry name" value="Tuberin_N"/>
</dbReference>
<organism evidence="3 4">
    <name type="scientific">Linderina pennispora</name>
    <dbReference type="NCBI Taxonomy" id="61395"/>
    <lineage>
        <taxon>Eukaryota</taxon>
        <taxon>Fungi</taxon>
        <taxon>Fungi incertae sedis</taxon>
        <taxon>Zoopagomycota</taxon>
        <taxon>Kickxellomycotina</taxon>
        <taxon>Kickxellomycetes</taxon>
        <taxon>Kickxellales</taxon>
        <taxon>Kickxellaceae</taxon>
        <taxon>Linderina</taxon>
    </lineage>
</organism>
<dbReference type="GeneID" id="63808436"/>
<sequence>MRCAGPTRPYSSAIPMTRSAARSMRSRQMSVLCCRLRLEFLASIVMEEYPVLDPNAISLATTRLCDHAARTQSVFENGVDHGEVAWVWSEADHIYGVLRLLQTVINYGALSQESLRPGIRLLCTTATLDRCEELCGKIIYSLFSSCYMRDTLLAMNHILREVDSPDDNKPIQMTEGMTPHQVAINGMVKYITEVMDTGPTGFQFSLRIGNCLPVLGEAVKCGSSTVLGMVFPYLCKVVNDSRADSILADDWQALIGILVTTKECYIGPCSSDYAAAGSDSDSEVAVSDSQHDLDIDGKQHQERDADEYEDDEFEDDMLIVADQAPDAADLSDLYKCVLVSTLAAFTRNERPAPNSLVELLYELRAVIDDGIADNLLQLLDARGSLRPGATDWLAMLEELASLYYFDHSRDIALRRSMIQLCVRAVNEAVDSHSLDVGVCRLFCLPSKCCTRRLTGMLSPAYWPFLARF</sequence>
<feature type="region of interest" description="Disordered" evidence="1">
    <location>
        <begin position="286"/>
        <end position="307"/>
    </location>
</feature>
<keyword evidence="4" id="KW-1185">Reference proteome</keyword>
<reference evidence="3 4" key="1">
    <citation type="submission" date="2016-07" db="EMBL/GenBank/DDBJ databases">
        <title>Pervasive Adenine N6-methylation of Active Genes in Fungi.</title>
        <authorList>
            <consortium name="DOE Joint Genome Institute"/>
            <person name="Mondo S.J."/>
            <person name="Dannebaum R.O."/>
            <person name="Kuo R.C."/>
            <person name="Labutti K."/>
            <person name="Haridas S."/>
            <person name="Kuo A."/>
            <person name="Salamov A."/>
            <person name="Ahrendt S.R."/>
            <person name="Lipzen A."/>
            <person name="Sullivan W."/>
            <person name="Andreopoulos W.B."/>
            <person name="Clum A."/>
            <person name="Lindquist E."/>
            <person name="Daum C."/>
            <person name="Ramamoorthy G.K."/>
            <person name="Gryganskyi A."/>
            <person name="Culley D."/>
            <person name="Magnuson J.K."/>
            <person name="James T.Y."/>
            <person name="O'Malley M.A."/>
            <person name="Stajich J.E."/>
            <person name="Spatafora J.W."/>
            <person name="Visel A."/>
            <person name="Grigoriev I.V."/>
        </authorList>
    </citation>
    <scope>NUCLEOTIDE SEQUENCE [LARGE SCALE GENOMIC DNA]</scope>
    <source>
        <strain evidence="3 4">ATCC 12442</strain>
    </source>
</reference>
<evidence type="ECO:0000259" key="2">
    <source>
        <dbReference type="Pfam" id="PF11864"/>
    </source>
</evidence>